<feature type="region of interest" description="Disordered" evidence="1">
    <location>
        <begin position="1"/>
        <end position="27"/>
    </location>
</feature>
<feature type="compositionally biased region" description="Basic and acidic residues" evidence="1">
    <location>
        <begin position="1"/>
        <end position="17"/>
    </location>
</feature>
<proteinExistence type="predicted"/>
<organism evidence="2">
    <name type="scientific">Pleomorphic virus ThalV2</name>
    <dbReference type="NCBI Taxonomy" id="3115753"/>
    <lineage>
        <taxon>Viruses</taxon>
        <taxon>Monodnaviria</taxon>
        <taxon>Trapavirae</taxon>
        <taxon>Saleviricota</taxon>
        <taxon>Huolimaviricetes</taxon>
        <taxon>Haloruvirales</taxon>
        <taxon>Pleolipoviridae</taxon>
    </lineage>
</organism>
<gene>
    <name evidence="2" type="ORF">ThalV2_gp26</name>
</gene>
<protein>
    <submittedName>
        <fullName evidence="2">Uncharacterized protein</fullName>
    </submittedName>
</protein>
<reference evidence="2" key="1">
    <citation type="journal article" date="2024" name="ISME J.">
        <title>Pleomorphic viruses establish stable relationship with marine hyperthermophilic archaea.</title>
        <authorList>
            <person name="Baquero D.P."/>
            <person name="Bignon E.A."/>
            <person name="Krupovic M."/>
        </authorList>
    </citation>
    <scope>NUCLEOTIDE SEQUENCE</scope>
</reference>
<evidence type="ECO:0000256" key="1">
    <source>
        <dbReference type="SAM" id="MobiDB-lite"/>
    </source>
</evidence>
<evidence type="ECO:0000313" key="2">
    <source>
        <dbReference type="EMBL" id="DBA54694.1"/>
    </source>
</evidence>
<name>A0AAT9JH03_9VIRU</name>
<accession>A0AAT9JH03</accession>
<dbReference type="EMBL" id="BK065158">
    <property type="protein sequence ID" value="DBA54694.1"/>
    <property type="molecule type" value="Genomic_DNA"/>
</dbReference>
<sequence length="106" mass="11647">MAEVKEAGKIGKVEKVENGNGNGEKATKKPVETVNIFTSNGMLSFSVWEGGSISVRVSRRKDGSDEYENVWSGRINPVDFISQFGELRTVAKTAQDELKKILGQEI</sequence>